<protein>
    <submittedName>
        <fullName evidence="3">DUF4189 domain-containing protein</fullName>
    </submittedName>
</protein>
<dbReference type="Proteomes" id="UP000784064">
    <property type="component" value="Unassembled WGS sequence"/>
</dbReference>
<feature type="chain" id="PRO_5043957977" evidence="1">
    <location>
        <begin position="26"/>
        <end position="180"/>
    </location>
</feature>
<comment type="caution">
    <text evidence="3">The sequence shown here is derived from an EMBL/GenBank/DDBJ whole genome shotgun (WGS) entry which is preliminary data.</text>
</comment>
<reference evidence="5" key="1">
    <citation type="submission" date="2021-01" db="EMBL/GenBank/DDBJ databases">
        <title>Stenotrophomonas maltophilia.</title>
        <authorList>
            <person name="Yu Y."/>
        </authorList>
    </citation>
    <scope>NUCLEOTIDE SEQUENCE [LARGE SCALE GENOMIC DNA]</scope>
    <source>
        <strain evidence="5">As-6</strain>
    </source>
</reference>
<dbReference type="EMBL" id="JAFFTB010000005">
    <property type="protein sequence ID" value="MBM9937256.1"/>
    <property type="molecule type" value="Genomic_DNA"/>
</dbReference>
<gene>
    <name evidence="3" type="ORF">JJW18_17885</name>
    <name evidence="4" type="ORF">JJW19_03795</name>
</gene>
<dbReference type="Pfam" id="PF13827">
    <property type="entry name" value="DUF4189"/>
    <property type="match status" value="1"/>
</dbReference>
<evidence type="ECO:0000259" key="2">
    <source>
        <dbReference type="Pfam" id="PF13827"/>
    </source>
</evidence>
<organism evidence="3 6">
    <name type="scientific">Stenotrophomonas lactitubi</name>
    <dbReference type="NCBI Taxonomy" id="2045214"/>
    <lineage>
        <taxon>Bacteria</taxon>
        <taxon>Pseudomonadati</taxon>
        <taxon>Pseudomonadota</taxon>
        <taxon>Gammaproteobacteria</taxon>
        <taxon>Lysobacterales</taxon>
        <taxon>Lysobacteraceae</taxon>
        <taxon>Stenotrophomonas</taxon>
    </lineage>
</organism>
<feature type="domain" description="DUF4189" evidence="2">
    <location>
        <begin position="73"/>
        <end position="172"/>
    </location>
</feature>
<evidence type="ECO:0000313" key="5">
    <source>
        <dbReference type="Proteomes" id="UP000749453"/>
    </source>
</evidence>
<evidence type="ECO:0000313" key="4">
    <source>
        <dbReference type="EMBL" id="MBM9937256.1"/>
    </source>
</evidence>
<feature type="signal peptide" evidence="1">
    <location>
        <begin position="1"/>
        <end position="25"/>
    </location>
</feature>
<dbReference type="InterPro" id="IPR025240">
    <property type="entry name" value="DUF4189"/>
</dbReference>
<evidence type="ECO:0000313" key="6">
    <source>
        <dbReference type="Proteomes" id="UP000784064"/>
    </source>
</evidence>
<accession>A0AAW4GL89</accession>
<proteinExistence type="predicted"/>
<name>A0AAW4GL89_9GAMM</name>
<evidence type="ECO:0000313" key="3">
    <source>
        <dbReference type="EMBL" id="MBM9915354.1"/>
    </source>
</evidence>
<evidence type="ECO:0000256" key="1">
    <source>
        <dbReference type="SAM" id="SignalP"/>
    </source>
</evidence>
<dbReference type="EMBL" id="JAFFTA010000031">
    <property type="protein sequence ID" value="MBM9915354.1"/>
    <property type="molecule type" value="Genomic_DNA"/>
</dbReference>
<dbReference type="Proteomes" id="UP000749453">
    <property type="component" value="Unassembled WGS sequence"/>
</dbReference>
<reference evidence="3" key="2">
    <citation type="submission" date="2021-01" db="EMBL/GenBank/DDBJ databases">
        <authorList>
            <person name="Yu Y."/>
        </authorList>
    </citation>
    <scope>NUCLEOTIDE SEQUENCE</scope>
    <source>
        <strain evidence="3">As-5</strain>
        <strain evidence="4">As-6</strain>
    </source>
</reference>
<keyword evidence="5" id="KW-1185">Reference proteome</keyword>
<sequence>MKWSLTGAIFLVAFGLVGGVHSALAEGNCPPGMYPIGGQGVQGCAPIPGAAGASTSPSTPAPARPLGEWVKTWGAIAVSKATSDAGVSTGLRSKRSAEKEALSKCSMSGARDCSINMTYFNQCVSWAIPSGRSGGGQSGIGAGPTPEAALETARSLCKNDRQGACEEVYADCTKPVFDRH</sequence>
<dbReference type="AlphaFoldDB" id="A0AAW4GL89"/>
<keyword evidence="1" id="KW-0732">Signal</keyword>